<comment type="caution">
    <text evidence="8">The sequence shown here is derived from an EMBL/GenBank/DDBJ whole genome shotgun (WGS) entry which is preliminary data.</text>
</comment>
<dbReference type="InterPro" id="IPR027417">
    <property type="entry name" value="P-loop_NTPase"/>
</dbReference>
<reference evidence="8 9" key="1">
    <citation type="journal article" date="2014" name="Genome Announc.">
        <title>Draft Genome Sequence of the Antitrypanosomally Active Sponge-Associated Bacterium Actinokineospora sp. Strain EG49.</title>
        <authorList>
            <person name="Harjes J."/>
            <person name="Ryu T."/>
            <person name="Abdelmohsen U.R."/>
            <person name="Moitinho-Silva L."/>
            <person name="Horn H."/>
            <person name="Ravasi T."/>
            <person name="Hentschel U."/>
        </authorList>
    </citation>
    <scope>NUCLEOTIDE SEQUENCE [LARGE SCALE GENOMIC DNA]</scope>
    <source>
        <strain evidence="8 9">EG49</strain>
    </source>
</reference>
<dbReference type="Pfam" id="PF00486">
    <property type="entry name" value="Trans_reg_C"/>
    <property type="match status" value="1"/>
</dbReference>
<evidence type="ECO:0000259" key="7">
    <source>
        <dbReference type="PROSITE" id="PS51755"/>
    </source>
</evidence>
<dbReference type="eggNOG" id="COG3629">
    <property type="taxonomic scope" value="Bacteria"/>
</dbReference>
<dbReference type="Gene3D" id="1.25.40.10">
    <property type="entry name" value="Tetratricopeptide repeat domain"/>
    <property type="match status" value="2"/>
</dbReference>
<dbReference type="Pfam" id="PF03704">
    <property type="entry name" value="BTAD"/>
    <property type="match status" value="1"/>
</dbReference>
<sequence>MLRLLGEVAVHAGGHRVDLGPARQRCLLAALALDAGRVVPVDQLVERVWAEDVPRRGRATLHSYLSRLRQALAGVDWLEIARRPGGYALVTTGARAVDVVAFRDLCARARSEPDPAEAARLLTDALDLWRGEALTGLDSAWAAVERAGLDEERIAAQCDLVDARLRTGHGEHLVAELATRVANRPLDERVAGQYMLALHQAGRTADALAHYRRIRDRLVEELGTEPGTRLQQWHGTLLAAGRAPTITPAALCRQLPRAPRRFVGRHRDLARLDAALAGVDPGAPVVISALTGAGGIGKTWLALHWAHRHADRFPDGQLFVDLRGFSPEGAPLPAAAAVRGFLDAFGVEPARIPVDPHAAATLFRGLVAGKRVLVVLDNAADSAQVAPLLPDSDRCTVLITSRTVLTGLLTRHGAGHLPLDVLSAGEARALLADRIGTDRATAEAEGLDRLVELCGGFPLALSLVAAHALTRPRLTLVGLAAALGDLGLEALADTDPAANLRAVLSLSLTVLTPEQATAYALLGTAPGRDIGLPAAASLLGLPETAAAAVLRALEQASLLTGSDTGRHRMHDLIRLHAGETAQDLPADVVTAALDRLTDFYLHTARNADAVFNPDRPSLDLAPPVAGCAPLTAEDDAAATRWFSAERDNLLATQRAAADRQLHRVTWGLAGALETYLRRRGHLRDRLAVWTAAVDAVAHLSDPTAHVRAHRLLGRAHADLGQHDEAGRCLRAALALAEHHDDDLNQAHTHRTLASAAMSRGDSHQARDHAEHALRICRTLGDPLWEAGALNAVGWYAAISGDLAAGREHCREAYDLFLRHDNTEGQATTLDSLGYIAHHSGRHADSVDHYLTALALLREIGSAAEEADTLDRLGHAHAALGQHDRARAAWQSALGRYEEQGREGNARELRALLHSARVDTPAEGAGG</sequence>
<evidence type="ECO:0000313" key="9">
    <source>
        <dbReference type="Proteomes" id="UP000019277"/>
    </source>
</evidence>
<dbReference type="GO" id="GO:0043531">
    <property type="term" value="F:ADP binding"/>
    <property type="evidence" value="ECO:0007669"/>
    <property type="project" value="InterPro"/>
</dbReference>
<protein>
    <submittedName>
        <fullName evidence="8">Transcriptional regulator, SARP family</fullName>
    </submittedName>
</protein>
<dbReference type="GO" id="GO:0000160">
    <property type="term" value="P:phosphorelay signal transduction system"/>
    <property type="evidence" value="ECO:0007669"/>
    <property type="project" value="InterPro"/>
</dbReference>
<dbReference type="InterPro" id="IPR016032">
    <property type="entry name" value="Sig_transdc_resp-reg_C-effctor"/>
</dbReference>
<dbReference type="SUPFAM" id="SSF46894">
    <property type="entry name" value="C-terminal effector domain of the bipartite response regulators"/>
    <property type="match status" value="1"/>
</dbReference>
<dbReference type="InterPro" id="IPR019734">
    <property type="entry name" value="TPR_rpt"/>
</dbReference>
<dbReference type="SUPFAM" id="SSF48452">
    <property type="entry name" value="TPR-like"/>
    <property type="match status" value="2"/>
</dbReference>
<keyword evidence="4" id="KW-0804">Transcription</keyword>
<keyword evidence="2" id="KW-0805">Transcription regulation</keyword>
<dbReference type="InterPro" id="IPR005158">
    <property type="entry name" value="BTAD"/>
</dbReference>
<dbReference type="Pfam" id="PF13424">
    <property type="entry name" value="TPR_12"/>
    <property type="match status" value="1"/>
</dbReference>
<comment type="similarity">
    <text evidence="1">Belongs to the AfsR/DnrI/RedD regulatory family.</text>
</comment>
<dbReference type="SUPFAM" id="SSF52540">
    <property type="entry name" value="P-loop containing nucleoside triphosphate hydrolases"/>
    <property type="match status" value="1"/>
</dbReference>
<evidence type="ECO:0000256" key="6">
    <source>
        <dbReference type="PROSITE-ProRule" id="PRU01091"/>
    </source>
</evidence>
<evidence type="ECO:0000256" key="4">
    <source>
        <dbReference type="ARBA" id="ARBA00023163"/>
    </source>
</evidence>
<dbReference type="InterPro" id="IPR001867">
    <property type="entry name" value="OmpR/PhoB-type_DNA-bd"/>
</dbReference>
<keyword evidence="5" id="KW-0802">TPR repeat</keyword>
<dbReference type="SMART" id="SM00028">
    <property type="entry name" value="TPR"/>
    <property type="match status" value="5"/>
</dbReference>
<dbReference type="InterPro" id="IPR036388">
    <property type="entry name" value="WH-like_DNA-bd_sf"/>
</dbReference>
<name>W7IN34_9PSEU</name>
<dbReference type="Gene3D" id="1.10.10.10">
    <property type="entry name" value="Winged helix-like DNA-binding domain superfamily/Winged helix DNA-binding domain"/>
    <property type="match status" value="1"/>
</dbReference>
<dbReference type="PROSITE" id="PS51755">
    <property type="entry name" value="OMPR_PHOB"/>
    <property type="match status" value="1"/>
</dbReference>
<evidence type="ECO:0000256" key="2">
    <source>
        <dbReference type="ARBA" id="ARBA00023015"/>
    </source>
</evidence>
<dbReference type="GO" id="GO:0003677">
    <property type="term" value="F:DNA binding"/>
    <property type="evidence" value="ECO:0007669"/>
    <property type="project" value="UniProtKB-UniRule"/>
</dbReference>
<dbReference type="OrthoDB" id="3275754at2"/>
<evidence type="ECO:0000256" key="5">
    <source>
        <dbReference type="PROSITE-ProRule" id="PRU00339"/>
    </source>
</evidence>
<keyword evidence="3 6" id="KW-0238">DNA-binding</keyword>
<accession>W7IN34</accession>
<feature type="repeat" description="TPR" evidence="5">
    <location>
        <begin position="706"/>
        <end position="739"/>
    </location>
</feature>
<dbReference type="AlphaFoldDB" id="W7IN34"/>
<dbReference type="PROSITE" id="PS50005">
    <property type="entry name" value="TPR"/>
    <property type="match status" value="1"/>
</dbReference>
<organism evidence="8 9">
    <name type="scientific">Actinokineospora spheciospongiae</name>
    <dbReference type="NCBI Taxonomy" id="909613"/>
    <lineage>
        <taxon>Bacteria</taxon>
        <taxon>Bacillati</taxon>
        <taxon>Actinomycetota</taxon>
        <taxon>Actinomycetes</taxon>
        <taxon>Pseudonocardiales</taxon>
        <taxon>Pseudonocardiaceae</taxon>
        <taxon>Actinokineospora</taxon>
    </lineage>
</organism>
<dbReference type="eggNOG" id="COG3903">
    <property type="taxonomic scope" value="Bacteria"/>
</dbReference>
<dbReference type="Proteomes" id="UP000019277">
    <property type="component" value="Unassembled WGS sequence"/>
</dbReference>
<feature type="DNA-binding region" description="OmpR/PhoB-type" evidence="6">
    <location>
        <begin position="1"/>
        <end position="91"/>
    </location>
</feature>
<feature type="domain" description="OmpR/PhoB-type" evidence="7">
    <location>
        <begin position="1"/>
        <end position="91"/>
    </location>
</feature>
<dbReference type="SMART" id="SM01043">
    <property type="entry name" value="BTAD"/>
    <property type="match status" value="1"/>
</dbReference>
<evidence type="ECO:0000256" key="1">
    <source>
        <dbReference type="ARBA" id="ARBA00005820"/>
    </source>
</evidence>
<dbReference type="PANTHER" id="PTHR35807:SF1">
    <property type="entry name" value="TRANSCRIPTIONAL REGULATOR REDD"/>
    <property type="match status" value="1"/>
</dbReference>
<keyword evidence="9" id="KW-1185">Reference proteome</keyword>
<dbReference type="PANTHER" id="PTHR35807">
    <property type="entry name" value="TRANSCRIPTIONAL REGULATOR REDD-RELATED"/>
    <property type="match status" value="1"/>
</dbReference>
<dbReference type="CDD" id="cd15831">
    <property type="entry name" value="BTAD"/>
    <property type="match status" value="1"/>
</dbReference>
<dbReference type="PATRIC" id="fig|909613.9.peg.2867"/>
<dbReference type="InterPro" id="IPR011990">
    <property type="entry name" value="TPR-like_helical_dom_sf"/>
</dbReference>
<evidence type="ECO:0000256" key="3">
    <source>
        <dbReference type="ARBA" id="ARBA00023125"/>
    </source>
</evidence>
<dbReference type="PRINTS" id="PR00364">
    <property type="entry name" value="DISEASERSIST"/>
</dbReference>
<dbReference type="STRING" id="909613.UO65_2867"/>
<dbReference type="SMART" id="SM00862">
    <property type="entry name" value="Trans_reg_C"/>
    <property type="match status" value="1"/>
</dbReference>
<evidence type="ECO:0000313" key="8">
    <source>
        <dbReference type="EMBL" id="EWC61808.1"/>
    </source>
</evidence>
<dbReference type="GO" id="GO:0006355">
    <property type="term" value="P:regulation of DNA-templated transcription"/>
    <property type="evidence" value="ECO:0007669"/>
    <property type="project" value="InterPro"/>
</dbReference>
<proteinExistence type="inferred from homology"/>
<dbReference type="InterPro" id="IPR051677">
    <property type="entry name" value="AfsR-DnrI-RedD_regulator"/>
</dbReference>
<dbReference type="Gene3D" id="3.40.50.300">
    <property type="entry name" value="P-loop containing nucleotide triphosphate hydrolases"/>
    <property type="match status" value="1"/>
</dbReference>
<dbReference type="RefSeq" id="WP_035282654.1">
    <property type="nucleotide sequence ID" value="NZ_AYXG01000101.1"/>
</dbReference>
<dbReference type="EMBL" id="AYXG01000101">
    <property type="protein sequence ID" value="EWC61808.1"/>
    <property type="molecule type" value="Genomic_DNA"/>
</dbReference>
<gene>
    <name evidence="8" type="ORF">UO65_2867</name>
</gene>